<feature type="transmembrane region" description="Helical" evidence="1">
    <location>
        <begin position="186"/>
        <end position="209"/>
    </location>
</feature>
<keyword evidence="1" id="KW-0812">Transmembrane</keyword>
<dbReference type="InterPro" id="IPR053170">
    <property type="entry name" value="Transcription_regulator"/>
</dbReference>
<evidence type="ECO:0000256" key="1">
    <source>
        <dbReference type="SAM" id="Phobius"/>
    </source>
</evidence>
<reference evidence="2 3" key="1">
    <citation type="submission" date="2017-02" db="EMBL/GenBank/DDBJ databases">
        <authorList>
            <person name="Peterson S.W."/>
        </authorList>
    </citation>
    <scope>NUCLEOTIDE SEQUENCE [LARGE SCALE GENOMIC DNA]</scope>
    <source>
        <strain evidence="2 3">DSM 16080</strain>
    </source>
</reference>
<dbReference type="AlphaFoldDB" id="A0A1T4WH70"/>
<accession>A0A1T4WH70</accession>
<name>A0A1T4WH70_9BACT</name>
<dbReference type="Proteomes" id="UP000190027">
    <property type="component" value="Unassembled WGS sequence"/>
</dbReference>
<organism evidence="2 3">
    <name type="scientific">Paucidesulfovibrio gracilis DSM 16080</name>
    <dbReference type="NCBI Taxonomy" id="1121449"/>
    <lineage>
        <taxon>Bacteria</taxon>
        <taxon>Pseudomonadati</taxon>
        <taxon>Thermodesulfobacteriota</taxon>
        <taxon>Desulfovibrionia</taxon>
        <taxon>Desulfovibrionales</taxon>
        <taxon>Desulfovibrionaceae</taxon>
        <taxon>Paucidesulfovibrio</taxon>
    </lineage>
</organism>
<dbReference type="EMBL" id="FUYC01000003">
    <property type="protein sequence ID" value="SKA76686.1"/>
    <property type="molecule type" value="Genomic_DNA"/>
</dbReference>
<dbReference type="Pfam" id="PF04307">
    <property type="entry name" value="YdjM"/>
    <property type="match status" value="1"/>
</dbReference>
<feature type="transmembrane region" description="Helical" evidence="1">
    <location>
        <begin position="121"/>
        <end position="138"/>
    </location>
</feature>
<feature type="transmembrane region" description="Helical" evidence="1">
    <location>
        <begin position="58"/>
        <end position="78"/>
    </location>
</feature>
<evidence type="ECO:0000313" key="3">
    <source>
        <dbReference type="Proteomes" id="UP000190027"/>
    </source>
</evidence>
<dbReference type="STRING" id="1121449.SAMN02745704_00855"/>
<sequence length="365" mass="41288">MTQKRTLPPLAAQVNLTLSPLCGVRRSCIMIRMDPVTHLSAGAVVYHVVRRRLPAARFLVVFCLFLAILPDADILFFRSDPSFYLRYHRGFSHSILFVLLASPLLGWCYARLTNESSRKKLIALAAGLLSLHIYQDLITSYGTQIFAPFTDARLGMDAVFIIDPLYTGLTLLGLGYLLFRKQHRQIVGLLLLSWILAYPLLCSGLRTVAETQYRQSLMEQNAPYDCLTVTTDALSPLYWKAILVNNGQYALESVRMGERDESTPDFKYRRPSGELLDTLRNAAPFLDTYFWFTAFPFYTETQRPDGGRDLEFGDLRFQSPGPIISSLFSNGRTPFALTVQLNAQGQVQQFVFHRGSKTFAQSLVE</sequence>
<keyword evidence="3" id="KW-1185">Reference proteome</keyword>
<keyword evidence="1" id="KW-0472">Membrane</keyword>
<feature type="transmembrane region" description="Helical" evidence="1">
    <location>
        <begin position="158"/>
        <end position="179"/>
    </location>
</feature>
<dbReference type="PANTHER" id="PTHR40031">
    <property type="entry name" value="HYPOTHETICAL MEMBRANE SPANNING PROTEIN"/>
    <property type="match status" value="1"/>
</dbReference>
<dbReference type="InterPro" id="IPR007404">
    <property type="entry name" value="YdjM-like"/>
</dbReference>
<proteinExistence type="predicted"/>
<evidence type="ECO:0000313" key="2">
    <source>
        <dbReference type="EMBL" id="SKA76686.1"/>
    </source>
</evidence>
<dbReference type="PANTHER" id="PTHR40031:SF1">
    <property type="entry name" value="MEMBRANE-BOUND METAL-DEPENDENT HYDROLASE"/>
    <property type="match status" value="1"/>
</dbReference>
<gene>
    <name evidence="2" type="ORF">SAMN02745704_00855</name>
</gene>
<keyword evidence="1" id="KW-1133">Transmembrane helix</keyword>
<feature type="transmembrane region" description="Helical" evidence="1">
    <location>
        <begin position="90"/>
        <end position="109"/>
    </location>
</feature>
<protein>
    <submittedName>
        <fullName evidence="2">Inner membrane protein</fullName>
    </submittedName>
</protein>